<sequence>MSGQLSGRVTEDPSALVRELVLDPQFRYETRTLLPSYVAIEKAIVAEYLRMGLIDAEQARTLGGLLDDVTPERIEDARQQNLSDIALALERTVTEGLAAPVPVWHVDRSRNDLQACAQVMYAKQRLRETAGQLHALADAARRLAERSVDVLMPGYTHFQSAQVISAGFYFAALDERLLRRSRRLLFTYDAIDACPLGAGALSGQELAWDRERIARLLGFERPEPLALTAVASREWALEATAELGLLGATLSRFCTDLLMWAGSEHGFLDLPDALSGISASMPQKKNYPLLERIRGKTAHLAAFHVDALLGQRNTPYTNLVEVSKEAGAHVAQAFDTGRDVLRLFTAVLEGLRLREDRLLAACEKEFFGGFTLANQLTLRHDIPWRTAQVIAGGYVLAAVRAGHTPEEHAPDVLREIAAGHGHTVDAVDAEALLQDAFDVRRALRRMSSAGSAHPDRVGEVLAAQQQDAKVLADAWAVRADAVRTARATTDRALGLVTDTE</sequence>
<dbReference type="Proteomes" id="UP000053859">
    <property type="component" value="Unassembled WGS sequence"/>
</dbReference>
<dbReference type="GO" id="GO:0005829">
    <property type="term" value="C:cytosol"/>
    <property type="evidence" value="ECO:0007669"/>
    <property type="project" value="TreeGrafter"/>
</dbReference>
<protein>
    <recommendedName>
        <fullName evidence="2">argininosuccinate lyase</fullName>
        <ecNumber evidence="2">4.3.2.1</ecNumber>
    </recommendedName>
</protein>
<dbReference type="Gene3D" id="1.10.275.10">
    <property type="entry name" value="Fumarase/aspartase (N-terminal domain)"/>
    <property type="match status" value="1"/>
</dbReference>
<dbReference type="PANTHER" id="PTHR43814">
    <property type="entry name" value="ARGININOSUCCINATE LYASE"/>
    <property type="match status" value="1"/>
</dbReference>
<reference evidence="6" key="1">
    <citation type="journal article" date="2015" name="Genome Announc.">
        <title>Draft Genome Sequence of Thiostrepton-Producing Streptomyces azureus ATCC 14921.</title>
        <authorList>
            <person name="Sakihara K."/>
            <person name="Maeda J."/>
            <person name="Tashiro K."/>
            <person name="Fujino Y."/>
            <person name="Kuhara S."/>
            <person name="Ohshima T."/>
            <person name="Ogata S."/>
            <person name="Doi K."/>
        </authorList>
    </citation>
    <scope>NUCLEOTIDE SEQUENCE [LARGE SCALE GENOMIC DNA]</scope>
    <source>
        <strain evidence="6">ATCC14921</strain>
    </source>
</reference>
<dbReference type="Pfam" id="PF00206">
    <property type="entry name" value="Lyase_1"/>
    <property type="match status" value="1"/>
</dbReference>
<dbReference type="RefSeq" id="WP_059418554.1">
    <property type="nucleotide sequence ID" value="NZ_DF968285.1"/>
</dbReference>
<keyword evidence="3" id="KW-0055">Arginine biosynthesis</keyword>
<evidence type="ECO:0000313" key="7">
    <source>
        <dbReference type="Proteomes" id="UP000053859"/>
    </source>
</evidence>
<dbReference type="InterPro" id="IPR022761">
    <property type="entry name" value="Fumarate_lyase_N"/>
</dbReference>
<dbReference type="UniPathway" id="UPA00068">
    <property type="reaction ID" value="UER00114"/>
</dbReference>
<proteinExistence type="predicted"/>
<dbReference type="InterPro" id="IPR000362">
    <property type="entry name" value="Fumarate_lyase_fam"/>
</dbReference>
<dbReference type="InterPro" id="IPR008948">
    <property type="entry name" value="L-Aspartase-like"/>
</dbReference>
<dbReference type="PRINTS" id="PR00145">
    <property type="entry name" value="ARGSUCLYASE"/>
</dbReference>
<dbReference type="PANTHER" id="PTHR43814:SF1">
    <property type="entry name" value="ARGININOSUCCINATE LYASE"/>
    <property type="match status" value="1"/>
</dbReference>
<evidence type="ECO:0000256" key="1">
    <source>
        <dbReference type="ARBA" id="ARBA00004941"/>
    </source>
</evidence>
<accession>A0A0K8PM40</accession>
<feature type="domain" description="Fumarate lyase N-terminal" evidence="5">
    <location>
        <begin position="85"/>
        <end position="297"/>
    </location>
</feature>
<keyword evidence="3" id="KW-0028">Amino-acid biosynthesis</keyword>
<evidence type="ECO:0000256" key="4">
    <source>
        <dbReference type="ARBA" id="ARBA00023239"/>
    </source>
</evidence>
<dbReference type="PRINTS" id="PR00149">
    <property type="entry name" value="FUMRATELYASE"/>
</dbReference>
<dbReference type="AlphaFoldDB" id="A0A0K8PM40"/>
<keyword evidence="7" id="KW-1185">Reference proteome</keyword>
<comment type="pathway">
    <text evidence="1">Amino-acid biosynthesis; L-arginine biosynthesis; L-arginine from L-ornithine and carbamoyl phosphate: step 3/3.</text>
</comment>
<dbReference type="PATRIC" id="fig|146537.3.peg.4008"/>
<evidence type="ECO:0000256" key="2">
    <source>
        <dbReference type="ARBA" id="ARBA00012338"/>
    </source>
</evidence>
<dbReference type="EMBL" id="DF968285">
    <property type="protein sequence ID" value="GAP48942.1"/>
    <property type="molecule type" value="Genomic_DNA"/>
</dbReference>
<gene>
    <name evidence="6" type="ORF">SAZU_3807</name>
</gene>
<name>A0A0K8PM40_STRAJ</name>
<evidence type="ECO:0000313" key="6">
    <source>
        <dbReference type="EMBL" id="GAP48942.1"/>
    </source>
</evidence>
<dbReference type="Gene3D" id="1.20.200.10">
    <property type="entry name" value="Fumarase/aspartase (Central domain)"/>
    <property type="match status" value="1"/>
</dbReference>
<keyword evidence="4 6" id="KW-0456">Lyase</keyword>
<dbReference type="SUPFAM" id="SSF48557">
    <property type="entry name" value="L-aspartase-like"/>
    <property type="match status" value="1"/>
</dbReference>
<evidence type="ECO:0000256" key="3">
    <source>
        <dbReference type="ARBA" id="ARBA00022571"/>
    </source>
</evidence>
<dbReference type="InterPro" id="IPR024083">
    <property type="entry name" value="Fumarase/histidase_N"/>
</dbReference>
<dbReference type="GO" id="GO:0004056">
    <property type="term" value="F:argininosuccinate lyase activity"/>
    <property type="evidence" value="ECO:0007669"/>
    <property type="project" value="UniProtKB-EC"/>
</dbReference>
<dbReference type="GO" id="GO:0042450">
    <property type="term" value="P:L-arginine biosynthetic process via ornithine"/>
    <property type="evidence" value="ECO:0007669"/>
    <property type="project" value="InterPro"/>
</dbReference>
<dbReference type="EC" id="4.3.2.1" evidence="2"/>
<dbReference type="Gene3D" id="1.10.40.30">
    <property type="entry name" value="Fumarase/aspartase (C-terminal domain)"/>
    <property type="match status" value="1"/>
</dbReference>
<organism evidence="6 7">
    <name type="scientific">Streptomyces azureus</name>
    <dbReference type="NCBI Taxonomy" id="146537"/>
    <lineage>
        <taxon>Bacteria</taxon>
        <taxon>Bacillati</taxon>
        <taxon>Actinomycetota</taxon>
        <taxon>Actinomycetes</taxon>
        <taxon>Kitasatosporales</taxon>
        <taxon>Streptomycetaceae</taxon>
        <taxon>Streptomyces</taxon>
    </lineage>
</organism>
<evidence type="ECO:0000259" key="5">
    <source>
        <dbReference type="Pfam" id="PF00206"/>
    </source>
</evidence>
<dbReference type="InterPro" id="IPR009049">
    <property type="entry name" value="Argininosuccinate_lyase"/>
</dbReference>